<name>A0ABZ0ITD7_9BACT</name>
<feature type="transmembrane region" description="Helical" evidence="1">
    <location>
        <begin position="7"/>
        <end position="29"/>
    </location>
</feature>
<feature type="domain" description="DUF7088" evidence="3">
    <location>
        <begin position="35"/>
        <end position="139"/>
    </location>
</feature>
<evidence type="ECO:0000259" key="3">
    <source>
        <dbReference type="Pfam" id="PF23357"/>
    </source>
</evidence>
<dbReference type="Pfam" id="PF09822">
    <property type="entry name" value="ABC_transp_aux"/>
    <property type="match status" value="1"/>
</dbReference>
<evidence type="ECO:0000259" key="2">
    <source>
        <dbReference type="Pfam" id="PF09822"/>
    </source>
</evidence>
<feature type="transmembrane region" description="Helical" evidence="1">
    <location>
        <begin position="469"/>
        <end position="488"/>
    </location>
</feature>
<keyword evidence="5" id="KW-1185">Reference proteome</keyword>
<dbReference type="InterPro" id="IPR019196">
    <property type="entry name" value="ABC_transp_unknown"/>
</dbReference>
<evidence type="ECO:0000256" key="1">
    <source>
        <dbReference type="SAM" id="Phobius"/>
    </source>
</evidence>
<dbReference type="InterPro" id="IPR055396">
    <property type="entry name" value="DUF7088"/>
</dbReference>
<keyword evidence="1" id="KW-0812">Transmembrane</keyword>
<keyword evidence="1" id="KW-1133">Transmembrane helix</keyword>
<organism evidence="4 5">
    <name type="scientific">Imperialibacter roseus</name>
    <dbReference type="NCBI Taxonomy" id="1324217"/>
    <lineage>
        <taxon>Bacteria</taxon>
        <taxon>Pseudomonadati</taxon>
        <taxon>Bacteroidota</taxon>
        <taxon>Cytophagia</taxon>
        <taxon>Cytophagales</taxon>
        <taxon>Flammeovirgaceae</taxon>
        <taxon>Imperialibacter</taxon>
    </lineage>
</organism>
<sequence length="505" mass="56336">MKGRNVIIQLAIVTGILVVVNLLSSQLYFRGDFTEDQRYTLSTATKDILEDLPEVVTVKAYFSEDLPTQLVSTRQDFEDLLLEYENRSDGYLVYEFLNPNENEQKEQEAQQAGVNPVMVNVREKDQMKQMRAYLGAIIQMGDRKEIIPLIQPGAAMEYALTTAIKKIAIADKPKIGLIQGHGEAPLEEMIELYQQLSVLYEIEPFGLSDSAAVPQYYRSLAWINPKDTIPQADFAKLDKYLANGGAMFVAYSNLNGDLSQAYLSTANDIGVSSWLSRLGIQMGREFVVDAENAPVSVRQQMGQFTMNRQIAFPYFPIIKNFSDHPASKGLESVFLPFASTINFTKTDTTFRSTSLLMTSELSGLVSPPTTVDIQRQWTENDFQNSSLPVAMAVEGPLSGTASSKMVVVSNGQFIINGPQGQQQQLNADNVSFASNAIDWLSDDTGLIDLRTKGVTARPLVQLEDSTKELLKYGNVLLPILLLLIYAFVRKQRNNRKRQQWAAGSY</sequence>
<gene>
    <name evidence="4" type="ORF">RT717_06265</name>
</gene>
<feature type="domain" description="ABC-type uncharacterised transport system" evidence="2">
    <location>
        <begin position="172"/>
        <end position="432"/>
    </location>
</feature>
<dbReference type="RefSeq" id="WP_317490882.1">
    <property type="nucleotide sequence ID" value="NZ_CP136051.1"/>
</dbReference>
<dbReference type="EMBL" id="CP136051">
    <property type="protein sequence ID" value="WOK08239.1"/>
    <property type="molecule type" value="Genomic_DNA"/>
</dbReference>
<reference evidence="4 5" key="1">
    <citation type="journal article" date="2023" name="Microbiol. Resour. Announc.">
        <title>Complete Genome Sequence of Imperialibacter roseus strain P4T.</title>
        <authorList>
            <person name="Tizabi D.R."/>
            <person name="Bachvaroff T."/>
            <person name="Hill R.T."/>
        </authorList>
    </citation>
    <scope>NUCLEOTIDE SEQUENCE [LARGE SCALE GENOMIC DNA]</scope>
    <source>
        <strain evidence="4 5">P4T</strain>
    </source>
</reference>
<keyword evidence="1" id="KW-0472">Membrane</keyword>
<evidence type="ECO:0000313" key="4">
    <source>
        <dbReference type="EMBL" id="WOK08239.1"/>
    </source>
</evidence>
<proteinExistence type="predicted"/>
<protein>
    <submittedName>
        <fullName evidence="4">Gldg family protein</fullName>
    </submittedName>
</protein>
<dbReference type="Pfam" id="PF23357">
    <property type="entry name" value="DUF7088"/>
    <property type="match status" value="1"/>
</dbReference>
<accession>A0ABZ0ITD7</accession>
<evidence type="ECO:0000313" key="5">
    <source>
        <dbReference type="Proteomes" id="UP001302349"/>
    </source>
</evidence>
<dbReference type="Proteomes" id="UP001302349">
    <property type="component" value="Chromosome"/>
</dbReference>